<name>A0A644U834_9ZZZZ</name>
<comment type="caution">
    <text evidence="3">The sequence shown here is derived from an EMBL/GenBank/DDBJ whole genome shotgun (WGS) entry which is preliminary data.</text>
</comment>
<dbReference type="PANTHER" id="PTHR11049">
    <property type="entry name" value="ACYL COENZYME A THIOESTER HYDROLASE"/>
    <property type="match status" value="1"/>
</dbReference>
<dbReference type="SUPFAM" id="SSF54637">
    <property type="entry name" value="Thioesterase/thiol ester dehydrase-isomerase"/>
    <property type="match status" value="1"/>
</dbReference>
<reference evidence="3" key="1">
    <citation type="submission" date="2019-08" db="EMBL/GenBank/DDBJ databases">
        <authorList>
            <person name="Kucharzyk K."/>
            <person name="Murdoch R.W."/>
            <person name="Higgins S."/>
            <person name="Loffler F."/>
        </authorList>
    </citation>
    <scope>NUCLEOTIDE SEQUENCE</scope>
</reference>
<keyword evidence="1" id="KW-0378">Hydrolase</keyword>
<dbReference type="InterPro" id="IPR006683">
    <property type="entry name" value="Thioestr_dom"/>
</dbReference>
<dbReference type="Pfam" id="PF03061">
    <property type="entry name" value="4HBT"/>
    <property type="match status" value="1"/>
</dbReference>
<dbReference type="GO" id="GO:0052816">
    <property type="term" value="F:long-chain fatty acyl-CoA hydrolase activity"/>
    <property type="evidence" value="ECO:0007669"/>
    <property type="project" value="TreeGrafter"/>
</dbReference>
<dbReference type="InterPro" id="IPR033120">
    <property type="entry name" value="HOTDOG_ACOT"/>
</dbReference>
<dbReference type="Gene3D" id="3.10.129.10">
    <property type="entry name" value="Hotdog Thioesterase"/>
    <property type="match status" value="1"/>
</dbReference>
<proteinExistence type="predicted"/>
<dbReference type="EMBL" id="VSSQ01000085">
    <property type="protein sequence ID" value="MPL75107.1"/>
    <property type="molecule type" value="Genomic_DNA"/>
</dbReference>
<dbReference type="GO" id="GO:0006637">
    <property type="term" value="P:acyl-CoA metabolic process"/>
    <property type="evidence" value="ECO:0007669"/>
    <property type="project" value="TreeGrafter"/>
</dbReference>
<protein>
    <recommendedName>
        <fullName evidence="2">HotDog ACOT-type domain-containing protein</fullName>
    </recommendedName>
</protein>
<organism evidence="3">
    <name type="scientific">bioreactor metagenome</name>
    <dbReference type="NCBI Taxonomy" id="1076179"/>
    <lineage>
        <taxon>unclassified sequences</taxon>
        <taxon>metagenomes</taxon>
        <taxon>ecological metagenomes</taxon>
    </lineage>
</organism>
<gene>
    <name evidence="3" type="ORF">SDC9_20928</name>
</gene>
<dbReference type="InterPro" id="IPR040170">
    <property type="entry name" value="Cytosol_ACT"/>
</dbReference>
<dbReference type="AlphaFoldDB" id="A0A644U834"/>
<dbReference type="GO" id="GO:0009062">
    <property type="term" value="P:fatty acid catabolic process"/>
    <property type="evidence" value="ECO:0007669"/>
    <property type="project" value="TreeGrafter"/>
</dbReference>
<accession>A0A644U834</accession>
<dbReference type="PANTHER" id="PTHR11049:SF24">
    <property type="entry name" value="CYTOSOLIC ACYL COENZYME A THIOESTER HYDROLASE"/>
    <property type="match status" value="1"/>
</dbReference>
<feature type="domain" description="HotDog ACOT-type" evidence="2">
    <location>
        <begin position="7"/>
        <end position="120"/>
    </location>
</feature>
<dbReference type="CDD" id="cd03442">
    <property type="entry name" value="BFIT_BACH"/>
    <property type="match status" value="1"/>
</dbReference>
<dbReference type="GO" id="GO:0005829">
    <property type="term" value="C:cytosol"/>
    <property type="evidence" value="ECO:0007669"/>
    <property type="project" value="TreeGrafter"/>
</dbReference>
<sequence>MEGKKVQQSAVGMSMVMMPHQANVAGNVHGGEIMKLMDNAAYVVAHRHARSNVVTARVDELTFHHPIMVGNLVICHAYLTFVGNSSMEVAVVVEVEDLYKESSRICALTAYFTMVAINAGGHPMRVPALQLADEEEHIEFEEAKKRYEANKKREKKCFVPRYYQI</sequence>
<dbReference type="InterPro" id="IPR029069">
    <property type="entry name" value="HotDog_dom_sf"/>
</dbReference>
<dbReference type="PROSITE" id="PS51770">
    <property type="entry name" value="HOTDOG_ACOT"/>
    <property type="match status" value="1"/>
</dbReference>
<evidence type="ECO:0000256" key="1">
    <source>
        <dbReference type="ARBA" id="ARBA00022801"/>
    </source>
</evidence>
<evidence type="ECO:0000259" key="2">
    <source>
        <dbReference type="PROSITE" id="PS51770"/>
    </source>
</evidence>
<evidence type="ECO:0000313" key="3">
    <source>
        <dbReference type="EMBL" id="MPL75107.1"/>
    </source>
</evidence>